<evidence type="ECO:0000259" key="2">
    <source>
        <dbReference type="Pfam" id="PF26180"/>
    </source>
</evidence>
<dbReference type="PANTHER" id="PTHR45979:SF26">
    <property type="entry name" value="NUCLEOTIDYLTRANSFERASE DOMAIN CONTAINING PROTEIN, EXPRESSED"/>
    <property type="match status" value="1"/>
</dbReference>
<dbReference type="eggNOG" id="KOG1906">
    <property type="taxonomic scope" value="Eukaryota"/>
</dbReference>
<protein>
    <recommendedName>
        <fullName evidence="2">PAP/OAS1 substrate-binding-related domain-containing protein</fullName>
    </recommendedName>
</protein>
<dbReference type="Proteomes" id="UP000026960">
    <property type="component" value="Chromosome 7"/>
</dbReference>
<feature type="compositionally biased region" description="Basic and acidic residues" evidence="1">
    <location>
        <begin position="412"/>
        <end position="428"/>
    </location>
</feature>
<dbReference type="PANTHER" id="PTHR45979">
    <property type="entry name" value="PAP/OAS1 SUBSTRATE-BINDING DOMAIN SUPERFAMILY"/>
    <property type="match status" value="1"/>
</dbReference>
<dbReference type="Gene3D" id="1.10.1410.10">
    <property type="match status" value="1"/>
</dbReference>
<feature type="region of interest" description="Disordered" evidence="1">
    <location>
        <begin position="381"/>
        <end position="433"/>
    </location>
</feature>
<dbReference type="HOGENOM" id="CLU_012365_0_0_1"/>
<evidence type="ECO:0000313" key="3">
    <source>
        <dbReference type="EnsemblPlants" id="OBART07G26380.1"/>
    </source>
</evidence>
<dbReference type="InterPro" id="IPR058920">
    <property type="entry name" value="PAP-OAS1-bd-rel"/>
</dbReference>
<dbReference type="Gene3D" id="3.30.460.10">
    <property type="entry name" value="Beta Polymerase, domain 2"/>
    <property type="match status" value="1"/>
</dbReference>
<dbReference type="SUPFAM" id="SSF81631">
    <property type="entry name" value="PAP/OAS1 substrate-binding domain"/>
    <property type="match status" value="1"/>
</dbReference>
<evidence type="ECO:0000313" key="4">
    <source>
        <dbReference type="Proteomes" id="UP000026960"/>
    </source>
</evidence>
<dbReference type="Pfam" id="PF26180">
    <property type="entry name" value="PAP-OAS1"/>
    <property type="match status" value="1"/>
</dbReference>
<dbReference type="InterPro" id="IPR043519">
    <property type="entry name" value="NT_sf"/>
</dbReference>
<feature type="region of interest" description="Disordered" evidence="1">
    <location>
        <begin position="986"/>
        <end position="1006"/>
    </location>
</feature>
<feature type="region of interest" description="Disordered" evidence="1">
    <location>
        <begin position="781"/>
        <end position="915"/>
    </location>
</feature>
<evidence type="ECO:0000256" key="1">
    <source>
        <dbReference type="SAM" id="MobiDB-lite"/>
    </source>
</evidence>
<accession>A0A0D3GUZ3</accession>
<feature type="compositionally biased region" description="Polar residues" evidence="1">
    <location>
        <begin position="873"/>
        <end position="887"/>
    </location>
</feature>
<dbReference type="PaxDb" id="65489-OBART07G26380.1"/>
<dbReference type="InterPro" id="IPR058921">
    <property type="entry name" value="PAP/OAS1-rel"/>
</dbReference>
<dbReference type="EnsemblPlants" id="OBART07G26380.1">
    <property type="protein sequence ID" value="OBART07G26380.1"/>
    <property type="gene ID" value="OBART07G26380"/>
</dbReference>
<dbReference type="Gramene" id="OBART07G26380.1">
    <property type="protein sequence ID" value="OBART07G26380.1"/>
    <property type="gene ID" value="OBART07G26380"/>
</dbReference>
<feature type="compositionally biased region" description="Polar residues" evidence="1">
    <location>
        <begin position="834"/>
        <end position="850"/>
    </location>
</feature>
<proteinExistence type="predicted"/>
<dbReference type="SUPFAM" id="SSF81301">
    <property type="entry name" value="Nucleotidyltransferase"/>
    <property type="match status" value="1"/>
</dbReference>
<feature type="domain" description="PAP/OAS1 substrate-binding-related" evidence="2">
    <location>
        <begin position="185"/>
        <end position="378"/>
    </location>
</feature>
<feature type="compositionally biased region" description="Polar residues" evidence="1">
    <location>
        <begin position="790"/>
        <end position="806"/>
    </location>
</feature>
<sequence>MAAYRGRRDYGGGWWSASGGSGRMTLAAVMATRAPRPAFIRREAIRAAEAAADEVVLRVQPTEEAERTRQGIIGYLKLLFGTALGCEVFAFGSVPLKTYLPDGDIDITILGNTAPDSTFISEVRGILELEEQEDGADVAITGLQFIDAEVKLIKCVIDNIVVDISFNQIGGVTTLCLLELVDHEVGNDHLFKRSIMLIKAWCYHESHILGAHRGLISTYALEVLVLYIFNIFHKSLHSPLEVLYKFLEYFSKFDWDKYCISLNGPVPLSSLPNLTGESYSVEPSGIHDELLFGPNGSCDRLIVLKKDSDGSNMNFRPKYLNIIDPIKSSNNLGRSVSKGSFYRIRGAFSFGAQNLSQILMLPTDLIPTEIFGFFVNTLKSHGRGKRSDVGNNGSFEPSLDPESEYALWEDSSDVKESDMSEDENRSPDLQRTSDSCFYNKVSGDSFSSHSPFSQEKGNNMKRHYDCAREEYLPLGRSSMEQHIYANNQSQILTPSTRINTLDVSNSCPAETNRSDLHEEKLPLSHFSPSNLLDLSGDLDLHLECLRKVQYHLESMFDWLIQEASFSGAVNNDSFNIPTQSSFSNTDGRALRPLLVSSAYTQRGNLSRVYCSHSTREISQKSVSRTEVQVNAVCQQNVALPSGTNNRLALPPSPVADSEKSPVSPLHNTVDIVGTHGAGMHTLNNVSLLSGTDVLSNAFAQLSFPAVNSVDYKYCWSYTTTNNRATSSQKTNRGKGGTGTYIPRMNYHTYKERIFYYNGRSQREMLPDRPFKIKTNPIGYIRRRSSPEMGCSSSSNGGITFENTSHTPSKKQDHSSKSTVTAEGSFAQERAPASQEWNICTNMNMVDSQKPGNDEDLVRPNNESRELRTLHPSEVQNREMTASSSSSVELPHCVGNGLQESNSSQPSSPATEASSPIKTTLVEGLEFGSFEPILGTSFLCEKFCEEFPPLPARKWPAVAAVSTPVTVSSSPAETGSKPEGLYQLRDEADFPPLKAGARNGFNHRVGR</sequence>
<feature type="compositionally biased region" description="Basic and acidic residues" evidence="1">
    <location>
        <begin position="851"/>
        <end position="870"/>
    </location>
</feature>
<feature type="compositionally biased region" description="Polar residues" evidence="1">
    <location>
        <begin position="897"/>
        <end position="915"/>
    </location>
</feature>
<dbReference type="CDD" id="cd05402">
    <property type="entry name" value="NT_PAP_TUTase"/>
    <property type="match status" value="1"/>
</dbReference>
<reference evidence="3" key="2">
    <citation type="submission" date="2015-03" db="UniProtKB">
        <authorList>
            <consortium name="EnsemblPlants"/>
        </authorList>
    </citation>
    <scope>IDENTIFICATION</scope>
</reference>
<dbReference type="STRING" id="65489.A0A0D3GUZ3"/>
<reference evidence="3" key="1">
    <citation type="journal article" date="2009" name="Rice">
        <title>De Novo Next Generation Sequencing of Plant Genomes.</title>
        <authorList>
            <person name="Rounsley S."/>
            <person name="Marri P.R."/>
            <person name="Yu Y."/>
            <person name="He R."/>
            <person name="Sisneros N."/>
            <person name="Goicoechea J.L."/>
            <person name="Lee S.J."/>
            <person name="Angelova A."/>
            <person name="Kudrna D."/>
            <person name="Luo M."/>
            <person name="Affourtit J."/>
            <person name="Desany B."/>
            <person name="Knight J."/>
            <person name="Niazi F."/>
            <person name="Egholm M."/>
            <person name="Wing R.A."/>
        </authorList>
    </citation>
    <scope>NUCLEOTIDE SEQUENCE [LARGE SCALE GENOMIC DNA]</scope>
    <source>
        <strain evidence="3">cv. IRGC 105608</strain>
    </source>
</reference>
<organism evidence="3">
    <name type="scientific">Oryza barthii</name>
    <dbReference type="NCBI Taxonomy" id="65489"/>
    <lineage>
        <taxon>Eukaryota</taxon>
        <taxon>Viridiplantae</taxon>
        <taxon>Streptophyta</taxon>
        <taxon>Embryophyta</taxon>
        <taxon>Tracheophyta</taxon>
        <taxon>Spermatophyta</taxon>
        <taxon>Magnoliopsida</taxon>
        <taxon>Liliopsida</taxon>
        <taxon>Poales</taxon>
        <taxon>Poaceae</taxon>
        <taxon>BOP clade</taxon>
        <taxon>Oryzoideae</taxon>
        <taxon>Oryzeae</taxon>
        <taxon>Oryzinae</taxon>
        <taxon>Oryza</taxon>
    </lineage>
</organism>
<keyword evidence="4" id="KW-1185">Reference proteome</keyword>
<dbReference type="AlphaFoldDB" id="A0A0D3GUZ3"/>
<name>A0A0D3GUZ3_9ORYZ</name>